<dbReference type="Gene3D" id="2.60.40.2080">
    <property type="match status" value="2"/>
</dbReference>
<proteinExistence type="inferred from homology"/>
<gene>
    <name evidence="7" type="ORF">PPERSA_05110</name>
</gene>
<dbReference type="OrthoDB" id="2118094at2759"/>
<dbReference type="Gene3D" id="3.40.50.1240">
    <property type="entry name" value="Phosphoglycerate mutase-like"/>
    <property type="match status" value="1"/>
</dbReference>
<dbReference type="InterPro" id="IPR013078">
    <property type="entry name" value="His_Pase_superF_clade-1"/>
</dbReference>
<dbReference type="InParanoid" id="A0A0V0QWD4"/>
<dbReference type="PANTHER" id="PTHR20935:SF0">
    <property type="entry name" value="SERINE_THREONINE-PROTEIN PHOSPHATASE PGAM5, MITOCHONDRIAL"/>
    <property type="match status" value="1"/>
</dbReference>
<evidence type="ECO:0000256" key="4">
    <source>
        <dbReference type="ARBA" id="ARBA00040722"/>
    </source>
</evidence>
<dbReference type="Pfam" id="PF09458">
    <property type="entry name" value="H_lectin"/>
    <property type="match status" value="1"/>
</dbReference>
<keyword evidence="2" id="KW-0378">Hydrolase</keyword>
<dbReference type="CDD" id="cd07067">
    <property type="entry name" value="HP_PGM_like"/>
    <property type="match status" value="1"/>
</dbReference>
<evidence type="ECO:0000313" key="7">
    <source>
        <dbReference type="EMBL" id="KRX06497.1"/>
    </source>
</evidence>
<organism evidence="7 8">
    <name type="scientific">Pseudocohnilembus persalinus</name>
    <name type="common">Ciliate</name>
    <dbReference type="NCBI Taxonomy" id="266149"/>
    <lineage>
        <taxon>Eukaryota</taxon>
        <taxon>Sar</taxon>
        <taxon>Alveolata</taxon>
        <taxon>Ciliophora</taxon>
        <taxon>Intramacronucleata</taxon>
        <taxon>Oligohymenophorea</taxon>
        <taxon>Scuticociliatia</taxon>
        <taxon>Philasterida</taxon>
        <taxon>Pseudocohnilembidae</taxon>
        <taxon>Pseudocohnilembus</taxon>
    </lineage>
</organism>
<name>A0A0V0QWD4_PSEPJ</name>
<dbReference type="Pfam" id="PF00300">
    <property type="entry name" value="His_Phos_1"/>
    <property type="match status" value="2"/>
</dbReference>
<dbReference type="PANTHER" id="PTHR20935">
    <property type="entry name" value="PHOSPHOGLYCERATE MUTASE-RELATED"/>
    <property type="match status" value="1"/>
</dbReference>
<dbReference type="InterPro" id="IPR029033">
    <property type="entry name" value="His_PPase_superfam"/>
</dbReference>
<evidence type="ECO:0000256" key="1">
    <source>
        <dbReference type="ARBA" id="ARBA00006717"/>
    </source>
</evidence>
<dbReference type="EMBL" id="LDAU01000096">
    <property type="protein sequence ID" value="KRX06497.1"/>
    <property type="molecule type" value="Genomic_DNA"/>
</dbReference>
<comment type="similarity">
    <text evidence="1">Belongs to the phosphoglycerate mutase family. BPG-dependent PGAM subfamily.</text>
</comment>
<dbReference type="GO" id="GO:0030246">
    <property type="term" value="F:carbohydrate binding"/>
    <property type="evidence" value="ECO:0007669"/>
    <property type="project" value="InterPro"/>
</dbReference>
<feature type="domain" description="H-type lectin" evidence="6">
    <location>
        <begin position="358"/>
        <end position="422"/>
    </location>
</feature>
<evidence type="ECO:0000313" key="8">
    <source>
        <dbReference type="Proteomes" id="UP000054937"/>
    </source>
</evidence>
<evidence type="ECO:0000256" key="3">
    <source>
        <dbReference type="ARBA" id="ARBA00039765"/>
    </source>
</evidence>
<feature type="compositionally biased region" description="Low complexity" evidence="5">
    <location>
        <begin position="134"/>
        <end position="163"/>
    </location>
</feature>
<dbReference type="SUPFAM" id="SSF141086">
    <property type="entry name" value="Agglutinin HPA-like"/>
    <property type="match status" value="2"/>
</dbReference>
<dbReference type="SMART" id="SM00855">
    <property type="entry name" value="PGAM"/>
    <property type="match status" value="1"/>
</dbReference>
<dbReference type="GO" id="GO:0007155">
    <property type="term" value="P:cell adhesion"/>
    <property type="evidence" value="ECO:0007669"/>
    <property type="project" value="InterPro"/>
</dbReference>
<evidence type="ECO:0000256" key="2">
    <source>
        <dbReference type="ARBA" id="ARBA00022801"/>
    </source>
</evidence>
<sequence>MFVKTLKNLQNLTKQTQFKKNQFNFSISQQDLQEKQRQEEKADAQNNRLKFILLTASLGGGMLGYGVGTMIHNSEEVQKAVKEAEQQLEKVDEINKQATNIEQQKTLNGKWNQNWDGLHHLYENELLKKKEEQQQQNLNNSKSEGSVQSNNSEQKQNQQAQNIQKKKRGRRYITLVRHGQYIWADDDNGRKLSKIGKEQAKLTGKRLNELGEIYDKIYVSSMTRAKETKDGDLSEGFPNIPSPCQGETLNTISENLKPEEQERIKRAFQKYFKRIDEEEEGDSHELYVIHGNVIRYLLTQALQFPEEGWLRMATGNCGITQFIISPNGNVSLRRFGETGTDNHLNQAVIPGPFTVVSKVQFNFPFEIPPQVFLTFKEYYFSDKYDKHYQISVENINQFGFDIVYHTKTKKMIWKGQVNWIAIDPKLGEVIEIEKSGKEVGAVGNFFETVDEHRYASHDIKFSKKYSQIPLLMTSVIGAGNQGPEWVIKVNTTQTTNQGFKLISQAWHHTNLDYIKHHILVLDQEQVECEIGEGKKYIWSEQQHNWLEPHPWNNVTDINRKQKGRYQKFSYPLLSQSIKNNNKKFIQAISYGFTGYECQSTNFTLNFQNFILHSKAKTVSMEIGVHDNTLLAGTWWNYLICNSDKQVELDYIDQLRELVGEYKPYIMVICCILGYFVIQQQVQQYMQAQYYDKKNDQNNSYKKYQ</sequence>
<accession>A0A0V0QWD4</accession>
<dbReference type="GO" id="GO:0004722">
    <property type="term" value="F:protein serine/threonine phosphatase activity"/>
    <property type="evidence" value="ECO:0007669"/>
    <property type="project" value="TreeGrafter"/>
</dbReference>
<dbReference type="InterPro" id="IPR019019">
    <property type="entry name" value="H-type_lectin_domain"/>
</dbReference>
<evidence type="ECO:0000256" key="5">
    <source>
        <dbReference type="SAM" id="MobiDB-lite"/>
    </source>
</evidence>
<dbReference type="GO" id="GO:0090141">
    <property type="term" value="P:positive regulation of mitochondrial fission"/>
    <property type="evidence" value="ECO:0007669"/>
    <property type="project" value="TreeGrafter"/>
</dbReference>
<keyword evidence="8" id="KW-1185">Reference proteome</keyword>
<reference evidence="7 8" key="1">
    <citation type="journal article" date="2015" name="Sci. Rep.">
        <title>Genome of the facultative scuticociliatosis pathogen Pseudocohnilembus persalinus provides insight into its virulence through horizontal gene transfer.</title>
        <authorList>
            <person name="Xiong J."/>
            <person name="Wang G."/>
            <person name="Cheng J."/>
            <person name="Tian M."/>
            <person name="Pan X."/>
            <person name="Warren A."/>
            <person name="Jiang C."/>
            <person name="Yuan D."/>
            <person name="Miao W."/>
        </authorList>
    </citation>
    <scope>NUCLEOTIDE SEQUENCE [LARGE SCALE GENOMIC DNA]</scope>
    <source>
        <strain evidence="7">36N120E</strain>
    </source>
</reference>
<dbReference type="InterPro" id="IPR051021">
    <property type="entry name" value="Mito_Ser/Thr_phosphatase"/>
</dbReference>
<dbReference type="InterPro" id="IPR037221">
    <property type="entry name" value="H-type_lectin_dom_sf"/>
</dbReference>
<protein>
    <recommendedName>
        <fullName evidence="3">Serine/threonine-protein phosphatase PGAM5, mitochondrial</fullName>
    </recommendedName>
    <alternativeName>
        <fullName evidence="4">Serine/threonine-protein phosphatase Pgam5, mitochondrial</fullName>
    </alternativeName>
</protein>
<dbReference type="GO" id="GO:0005739">
    <property type="term" value="C:mitochondrion"/>
    <property type="evidence" value="ECO:0007669"/>
    <property type="project" value="TreeGrafter"/>
</dbReference>
<dbReference type="Proteomes" id="UP000054937">
    <property type="component" value="Unassembled WGS sequence"/>
</dbReference>
<evidence type="ECO:0000259" key="6">
    <source>
        <dbReference type="Pfam" id="PF09458"/>
    </source>
</evidence>
<dbReference type="AlphaFoldDB" id="A0A0V0QWD4"/>
<comment type="caution">
    <text evidence="7">The sequence shown here is derived from an EMBL/GenBank/DDBJ whole genome shotgun (WGS) entry which is preliminary data.</text>
</comment>
<feature type="region of interest" description="Disordered" evidence="5">
    <location>
        <begin position="131"/>
        <end position="169"/>
    </location>
</feature>
<dbReference type="SUPFAM" id="SSF53254">
    <property type="entry name" value="Phosphoglycerate mutase-like"/>
    <property type="match status" value="1"/>
</dbReference>